<dbReference type="EMBL" id="AAKZQX010000013">
    <property type="protein sequence ID" value="ECX6033290.1"/>
    <property type="molecule type" value="Genomic_DNA"/>
</dbReference>
<accession>A0A619AB56</accession>
<proteinExistence type="predicted"/>
<reference evidence="2" key="1">
    <citation type="submission" date="2018-07" db="EMBL/GenBank/DDBJ databases">
        <authorList>
            <consortium name="PulseNet: The National Subtyping Network for Foodborne Disease Surveillance"/>
            <person name="Tarr C.L."/>
            <person name="Trees E."/>
            <person name="Katz L.S."/>
            <person name="Carleton-Romer H.A."/>
            <person name="Stroika S."/>
            <person name="Kucerova Z."/>
            <person name="Roache K.F."/>
            <person name="Sabol A.L."/>
            <person name="Besser J."/>
            <person name="Gerner-Smidt P."/>
        </authorList>
    </citation>
    <scope>NUCLEOTIDE SEQUENCE</scope>
    <source>
        <strain evidence="2">PNUSAS001246</strain>
    </source>
</reference>
<evidence type="ECO:0000313" key="2">
    <source>
        <dbReference type="EMBL" id="ECX6033290.1"/>
    </source>
</evidence>
<name>A0A619AB56_SALET</name>
<feature type="region of interest" description="Disordered" evidence="1">
    <location>
        <begin position="1"/>
        <end position="25"/>
    </location>
</feature>
<gene>
    <name evidence="2" type="ORF">ATT75_10920</name>
</gene>
<evidence type="ECO:0000256" key="1">
    <source>
        <dbReference type="SAM" id="MobiDB-lite"/>
    </source>
</evidence>
<comment type="caution">
    <text evidence="2">The sequence shown here is derived from an EMBL/GenBank/DDBJ whole genome shotgun (WGS) entry which is preliminary data.</text>
</comment>
<protein>
    <submittedName>
        <fullName evidence="2">Uncharacterized protein</fullName>
    </submittedName>
</protein>
<dbReference type="AlphaFoldDB" id="A0A619AB56"/>
<sequence length="85" mass="9743">MLRPPYAHQCDRPRKSGYPGNSFPASSGTALRYPDTSILMTGHLLLRNFLRNDSARYVKFSRNGQKLRPMTWTNLTNWRLSPGCT</sequence>
<organism evidence="2">
    <name type="scientific">Salmonella enterica subsp. enterica serovar Panama</name>
    <dbReference type="NCBI Taxonomy" id="29472"/>
    <lineage>
        <taxon>Bacteria</taxon>
        <taxon>Pseudomonadati</taxon>
        <taxon>Pseudomonadota</taxon>
        <taxon>Gammaproteobacteria</taxon>
        <taxon>Enterobacterales</taxon>
        <taxon>Enterobacteriaceae</taxon>
        <taxon>Salmonella</taxon>
    </lineage>
</organism>